<evidence type="ECO:0000313" key="2">
    <source>
        <dbReference type="EMBL" id="CAF4372194.1"/>
    </source>
</evidence>
<accession>A0A8S2V573</accession>
<evidence type="ECO:0000256" key="1">
    <source>
        <dbReference type="ARBA" id="ARBA00004173"/>
    </source>
</evidence>
<dbReference type="Pfam" id="PF10037">
    <property type="entry name" value="MRP-S27"/>
    <property type="match status" value="1"/>
</dbReference>
<sequence length="67" mass="7838">LTRALGLNACYNFYLTATDEDFKNVQEEEDDEDIVKVKVNFVRNHTNDDHFDLIDKRKLLGKTTAYL</sequence>
<comment type="subcellular location">
    <subcellularLocation>
        <location evidence="1">Mitochondrion</location>
    </subcellularLocation>
</comment>
<feature type="non-terminal residue" evidence="2">
    <location>
        <position position="67"/>
    </location>
</feature>
<name>A0A8S2V573_9BILA</name>
<protein>
    <submittedName>
        <fullName evidence="2">Uncharacterized protein</fullName>
    </submittedName>
</protein>
<evidence type="ECO:0000313" key="4">
    <source>
        <dbReference type="Proteomes" id="UP000681967"/>
    </source>
</evidence>
<dbReference type="EMBL" id="CAJOBH010049553">
    <property type="protein sequence ID" value="CAF4372194.1"/>
    <property type="molecule type" value="Genomic_DNA"/>
</dbReference>
<dbReference type="Proteomes" id="UP000681967">
    <property type="component" value="Unassembled WGS sequence"/>
</dbReference>
<feature type="non-terminal residue" evidence="2">
    <location>
        <position position="1"/>
    </location>
</feature>
<dbReference type="Proteomes" id="UP000681720">
    <property type="component" value="Unassembled WGS sequence"/>
</dbReference>
<reference evidence="2" key="1">
    <citation type="submission" date="2021-02" db="EMBL/GenBank/DDBJ databases">
        <authorList>
            <person name="Nowell W R."/>
        </authorList>
    </citation>
    <scope>NUCLEOTIDE SEQUENCE</scope>
</reference>
<comment type="caution">
    <text evidence="2">The sequence shown here is derived from an EMBL/GenBank/DDBJ whole genome shotgun (WGS) entry which is preliminary data.</text>
</comment>
<dbReference type="EMBL" id="CAJOBJ010081668">
    <property type="protein sequence ID" value="CAF4503774.1"/>
    <property type="molecule type" value="Genomic_DNA"/>
</dbReference>
<gene>
    <name evidence="2" type="ORF">BYL167_LOCUS30366</name>
    <name evidence="3" type="ORF">GIL414_LOCUS34849</name>
</gene>
<dbReference type="GO" id="GO:0005739">
    <property type="term" value="C:mitochondrion"/>
    <property type="evidence" value="ECO:0007669"/>
    <property type="project" value="UniProtKB-SubCell"/>
</dbReference>
<dbReference type="InterPro" id="IPR034913">
    <property type="entry name" value="mS27/PTCD2"/>
</dbReference>
<dbReference type="AlphaFoldDB" id="A0A8S2V573"/>
<evidence type="ECO:0000313" key="3">
    <source>
        <dbReference type="EMBL" id="CAF4503774.1"/>
    </source>
</evidence>
<organism evidence="2 4">
    <name type="scientific">Rotaria magnacalcarata</name>
    <dbReference type="NCBI Taxonomy" id="392030"/>
    <lineage>
        <taxon>Eukaryota</taxon>
        <taxon>Metazoa</taxon>
        <taxon>Spiralia</taxon>
        <taxon>Gnathifera</taxon>
        <taxon>Rotifera</taxon>
        <taxon>Eurotatoria</taxon>
        <taxon>Bdelloidea</taxon>
        <taxon>Philodinida</taxon>
        <taxon>Philodinidae</taxon>
        <taxon>Rotaria</taxon>
    </lineage>
</organism>
<proteinExistence type="predicted"/>